<dbReference type="AlphaFoldDB" id="A0A9J6G0N3"/>
<keyword evidence="3" id="KW-1185">Reference proteome</keyword>
<dbReference type="VEuPathDB" id="VectorBase:HLOH_040655"/>
<gene>
    <name evidence="2" type="ORF">HPB48_013462</name>
</gene>
<evidence type="ECO:0000256" key="1">
    <source>
        <dbReference type="SAM" id="Phobius"/>
    </source>
</evidence>
<dbReference type="OrthoDB" id="10618818at2759"/>
<comment type="caution">
    <text evidence="2">The sequence shown here is derived from an EMBL/GenBank/DDBJ whole genome shotgun (WGS) entry which is preliminary data.</text>
</comment>
<sequence length="107" mass="12177">MELRAVLTFLWRTVYLQAVRRYYWYTALELIYVVVVFTAFQVPEVPADIRPLANETATISADDLLAFFSPTAVVFTPNTSYYDYLMRAVIAEIDALPTANLGTPRFG</sequence>
<dbReference type="EMBL" id="JABSTR010000004">
    <property type="protein sequence ID" value="KAH9368273.1"/>
    <property type="molecule type" value="Genomic_DNA"/>
</dbReference>
<protein>
    <submittedName>
        <fullName evidence="2">Uncharacterized protein</fullName>
    </submittedName>
</protein>
<proteinExistence type="predicted"/>
<keyword evidence="1" id="KW-0472">Membrane</keyword>
<evidence type="ECO:0000313" key="2">
    <source>
        <dbReference type="EMBL" id="KAH9368273.1"/>
    </source>
</evidence>
<accession>A0A9J6G0N3</accession>
<keyword evidence="1" id="KW-1133">Transmembrane helix</keyword>
<dbReference type="Proteomes" id="UP000821853">
    <property type="component" value="Chromosome 2"/>
</dbReference>
<keyword evidence="1" id="KW-0812">Transmembrane</keyword>
<name>A0A9J6G0N3_HAELO</name>
<organism evidence="2 3">
    <name type="scientific">Haemaphysalis longicornis</name>
    <name type="common">Bush tick</name>
    <dbReference type="NCBI Taxonomy" id="44386"/>
    <lineage>
        <taxon>Eukaryota</taxon>
        <taxon>Metazoa</taxon>
        <taxon>Ecdysozoa</taxon>
        <taxon>Arthropoda</taxon>
        <taxon>Chelicerata</taxon>
        <taxon>Arachnida</taxon>
        <taxon>Acari</taxon>
        <taxon>Parasitiformes</taxon>
        <taxon>Ixodida</taxon>
        <taxon>Ixodoidea</taxon>
        <taxon>Ixodidae</taxon>
        <taxon>Haemaphysalinae</taxon>
        <taxon>Haemaphysalis</taxon>
    </lineage>
</organism>
<evidence type="ECO:0000313" key="3">
    <source>
        <dbReference type="Proteomes" id="UP000821853"/>
    </source>
</evidence>
<reference evidence="2 3" key="1">
    <citation type="journal article" date="2020" name="Cell">
        <title>Large-Scale Comparative Analyses of Tick Genomes Elucidate Their Genetic Diversity and Vector Capacities.</title>
        <authorList>
            <consortium name="Tick Genome and Microbiome Consortium (TIGMIC)"/>
            <person name="Jia N."/>
            <person name="Wang J."/>
            <person name="Shi W."/>
            <person name="Du L."/>
            <person name="Sun Y."/>
            <person name="Zhan W."/>
            <person name="Jiang J.F."/>
            <person name="Wang Q."/>
            <person name="Zhang B."/>
            <person name="Ji P."/>
            <person name="Bell-Sakyi L."/>
            <person name="Cui X.M."/>
            <person name="Yuan T.T."/>
            <person name="Jiang B.G."/>
            <person name="Yang W.F."/>
            <person name="Lam T.T."/>
            <person name="Chang Q.C."/>
            <person name="Ding S.J."/>
            <person name="Wang X.J."/>
            <person name="Zhu J.G."/>
            <person name="Ruan X.D."/>
            <person name="Zhao L."/>
            <person name="Wei J.T."/>
            <person name="Ye R.Z."/>
            <person name="Que T.C."/>
            <person name="Du C.H."/>
            <person name="Zhou Y.H."/>
            <person name="Cheng J.X."/>
            <person name="Dai P.F."/>
            <person name="Guo W.B."/>
            <person name="Han X.H."/>
            <person name="Huang E.J."/>
            <person name="Li L.F."/>
            <person name="Wei W."/>
            <person name="Gao Y.C."/>
            <person name="Liu J.Z."/>
            <person name="Shao H.Z."/>
            <person name="Wang X."/>
            <person name="Wang C.C."/>
            <person name="Yang T.C."/>
            <person name="Huo Q.B."/>
            <person name="Li W."/>
            <person name="Chen H.Y."/>
            <person name="Chen S.E."/>
            <person name="Zhou L.G."/>
            <person name="Ni X.B."/>
            <person name="Tian J.H."/>
            <person name="Sheng Y."/>
            <person name="Liu T."/>
            <person name="Pan Y.S."/>
            <person name="Xia L.Y."/>
            <person name="Li J."/>
            <person name="Zhao F."/>
            <person name="Cao W.C."/>
        </authorList>
    </citation>
    <scope>NUCLEOTIDE SEQUENCE [LARGE SCALE GENOMIC DNA]</scope>
    <source>
        <strain evidence="2">HaeL-2018</strain>
    </source>
</reference>
<feature type="transmembrane region" description="Helical" evidence="1">
    <location>
        <begin position="22"/>
        <end position="40"/>
    </location>
</feature>